<dbReference type="AlphaFoldDB" id="A0A518GHQ3"/>
<proteinExistence type="predicted"/>
<dbReference type="SMART" id="SM00487">
    <property type="entry name" value="DEXDc"/>
    <property type="match status" value="1"/>
</dbReference>
<dbReference type="PANTHER" id="PTHR10799">
    <property type="entry name" value="SNF2/RAD54 HELICASE FAMILY"/>
    <property type="match status" value="1"/>
</dbReference>
<dbReference type="GO" id="GO:0005524">
    <property type="term" value="F:ATP binding"/>
    <property type="evidence" value="ECO:0007669"/>
    <property type="project" value="InterPro"/>
</dbReference>
<evidence type="ECO:0000259" key="6">
    <source>
        <dbReference type="PROSITE" id="PS51194"/>
    </source>
</evidence>
<dbReference type="PROSITE" id="PS51194">
    <property type="entry name" value="HELICASE_CTER"/>
    <property type="match status" value="1"/>
</dbReference>
<dbReference type="KEGG" id="ahel:Q31a_64530"/>
<dbReference type="PROSITE" id="PS51192">
    <property type="entry name" value="HELICASE_ATP_BIND_1"/>
    <property type="match status" value="1"/>
</dbReference>
<keyword evidence="2" id="KW-0862">Zinc</keyword>
<evidence type="ECO:0000256" key="3">
    <source>
        <dbReference type="SAM" id="Coils"/>
    </source>
</evidence>
<dbReference type="SMART" id="SM00490">
    <property type="entry name" value="HELICc"/>
    <property type="match status" value="1"/>
</dbReference>
<dbReference type="SUPFAM" id="SSF52540">
    <property type="entry name" value="P-loop containing nucleoside triphosphate hydrolases"/>
    <property type="match status" value="2"/>
</dbReference>
<evidence type="ECO:0000313" key="7">
    <source>
        <dbReference type="EMBL" id="QDV28060.1"/>
    </source>
</evidence>
<dbReference type="Gene3D" id="3.40.50.10810">
    <property type="entry name" value="Tandem AAA-ATPase domain"/>
    <property type="match status" value="1"/>
</dbReference>
<evidence type="ECO:0000256" key="1">
    <source>
        <dbReference type="ARBA" id="ARBA00022801"/>
    </source>
</evidence>
<name>A0A518GHQ3_9BACT</name>
<feature type="domain" description="Helicase ATP-binding" evidence="5">
    <location>
        <begin position="366"/>
        <end position="524"/>
    </location>
</feature>
<keyword evidence="8" id="KW-1185">Reference proteome</keyword>
<feature type="coiled-coil region" evidence="3">
    <location>
        <begin position="667"/>
        <end position="694"/>
    </location>
</feature>
<evidence type="ECO:0000313" key="8">
    <source>
        <dbReference type="Proteomes" id="UP000318017"/>
    </source>
</evidence>
<dbReference type="InterPro" id="IPR007527">
    <property type="entry name" value="Znf_SWIM"/>
</dbReference>
<reference evidence="7 8" key="1">
    <citation type="submission" date="2019-02" db="EMBL/GenBank/DDBJ databases">
        <title>Deep-cultivation of Planctomycetes and their phenomic and genomic characterization uncovers novel biology.</title>
        <authorList>
            <person name="Wiegand S."/>
            <person name="Jogler M."/>
            <person name="Boedeker C."/>
            <person name="Pinto D."/>
            <person name="Vollmers J."/>
            <person name="Rivas-Marin E."/>
            <person name="Kohn T."/>
            <person name="Peeters S.H."/>
            <person name="Heuer A."/>
            <person name="Rast P."/>
            <person name="Oberbeckmann S."/>
            <person name="Bunk B."/>
            <person name="Jeske O."/>
            <person name="Meyerdierks A."/>
            <person name="Storesund J.E."/>
            <person name="Kallscheuer N."/>
            <person name="Luecker S."/>
            <person name="Lage O.M."/>
            <person name="Pohl T."/>
            <person name="Merkel B.J."/>
            <person name="Hornburger P."/>
            <person name="Mueller R.-W."/>
            <person name="Bruemmer F."/>
            <person name="Labrenz M."/>
            <person name="Spormann A.M."/>
            <person name="Op den Camp H."/>
            <person name="Overmann J."/>
            <person name="Amann R."/>
            <person name="Jetten M.S.M."/>
            <person name="Mascher T."/>
            <person name="Medema M.H."/>
            <person name="Devos D.P."/>
            <person name="Kaster A.-K."/>
            <person name="Ovreas L."/>
            <person name="Rohde M."/>
            <person name="Galperin M.Y."/>
            <person name="Jogler C."/>
        </authorList>
    </citation>
    <scope>NUCLEOTIDE SEQUENCE [LARGE SCALE GENOMIC DNA]</scope>
    <source>
        <strain evidence="7 8">Q31a</strain>
    </source>
</reference>
<keyword evidence="3" id="KW-0175">Coiled coil</keyword>
<keyword evidence="2" id="KW-0863">Zinc-finger</keyword>
<evidence type="ECO:0000259" key="4">
    <source>
        <dbReference type="PROSITE" id="PS50966"/>
    </source>
</evidence>
<dbReference type="InterPro" id="IPR027417">
    <property type="entry name" value="P-loop_NTPase"/>
</dbReference>
<dbReference type="InterPro" id="IPR049730">
    <property type="entry name" value="SNF2/RAD54-like_C"/>
</dbReference>
<accession>A0A518GHQ3</accession>
<protein>
    <submittedName>
        <fullName evidence="7">RNA polymerase-associated protein RapA</fullName>
        <ecNumber evidence="7">3.6.4.-</ecNumber>
    </submittedName>
</protein>
<dbReference type="EC" id="3.6.4.-" evidence="7"/>
<dbReference type="Pfam" id="PF00176">
    <property type="entry name" value="SNF2-rel_dom"/>
    <property type="match status" value="1"/>
</dbReference>
<keyword evidence="1 7" id="KW-0378">Hydrolase</keyword>
<dbReference type="InterPro" id="IPR014001">
    <property type="entry name" value="Helicase_ATP-bd"/>
</dbReference>
<dbReference type="InterPro" id="IPR001650">
    <property type="entry name" value="Helicase_C-like"/>
</dbReference>
<feature type="domain" description="SWIM-type" evidence="4">
    <location>
        <begin position="203"/>
        <end position="241"/>
    </location>
</feature>
<dbReference type="InterPro" id="IPR000330">
    <property type="entry name" value="SNF2_N"/>
</dbReference>
<dbReference type="GO" id="GO:0016787">
    <property type="term" value="F:hydrolase activity"/>
    <property type="evidence" value="ECO:0007669"/>
    <property type="project" value="UniProtKB-KW"/>
</dbReference>
<dbReference type="CDD" id="cd17919">
    <property type="entry name" value="DEXHc_Snf"/>
    <property type="match status" value="1"/>
</dbReference>
<dbReference type="Pfam" id="PF00271">
    <property type="entry name" value="Helicase_C"/>
    <property type="match status" value="1"/>
</dbReference>
<dbReference type="InterPro" id="IPR038718">
    <property type="entry name" value="SNF2-like_sf"/>
</dbReference>
<feature type="domain" description="Helicase C-terminal" evidence="6">
    <location>
        <begin position="645"/>
        <end position="811"/>
    </location>
</feature>
<dbReference type="EMBL" id="CP036298">
    <property type="protein sequence ID" value="QDV28060.1"/>
    <property type="molecule type" value="Genomic_DNA"/>
</dbReference>
<dbReference type="CDD" id="cd18793">
    <property type="entry name" value="SF2_C_SNF"/>
    <property type="match status" value="1"/>
</dbReference>
<dbReference type="Proteomes" id="UP000318017">
    <property type="component" value="Chromosome"/>
</dbReference>
<dbReference type="PROSITE" id="PS50966">
    <property type="entry name" value="ZF_SWIM"/>
    <property type="match status" value="1"/>
</dbReference>
<evidence type="ECO:0000256" key="2">
    <source>
        <dbReference type="PROSITE-ProRule" id="PRU00325"/>
    </source>
</evidence>
<dbReference type="Gene3D" id="3.40.50.300">
    <property type="entry name" value="P-loop containing nucleotide triphosphate hydrolases"/>
    <property type="match status" value="1"/>
</dbReference>
<sequence>MRAISCVDWISFFCDKRMRMHVVATKTAAKSNKAKVNVFHQRLGTLTYYQACHMLGDDGPKLIQAGRNFEIGSSEDDVYLGGDLLRINVHDDAIEGGVAVVTITLQSGRSRQLQTNCEQCEVFCEHLGAAMEYLLDAKTDLGLALPPDESVPLENLTASELQVRALAERHKRASQEPMRVRSMKPDEPWVDYVVTSEQSGRTYRVALRGMDQDNTFCTCPDYRTNRLGTCKHILHVQAKVRKRFPSAKINAAYRRKRLSLRLSYGNERGLLFNLPYRKDAKLEDIVGSASQAPVADAQAVLRQIQALEEQGYDLTIFPDAEEYIQRQLIQQRVREACQQIRADVEHHPLRSELLDATLLPYQLDGIAFAAGAGRAILADDMGLGKTIQGIGVAVLLEKLADIKRVLVICPASLKSQWQSEIRRFSNQSCQIVLGNGAVRVEQYASDTFFTICNYEQVLRDLAAIETTSWDLIILDEGQRIKNWESKISNTVRQLESTFRLVLSGTPLENRLGELFTVTRFVDDALLGPAYQFFHQHHVVDDRGKTLAYRNLDALREKLHPILLRRTRAEVAKQLPQRTDELIRCEITAEQKEIHDANLQVVAQISAKKFMTEMDRLRLQKSLLMARMACNSTFLIDQEEAEYSSKLERLGELLAGLIQDPTRKIVLFSEWRRMHDRIERRLDTLECEYVRLDGQVPQKKRAALVERFQQDPACRVICMTNAGSTGLNLQAANTVINVDLPWNPAVLEQRIARAYRMGQKNPVHVYKLVTTCRSQPTIEEGLLNTLASKQELANAAIDFESEVTQVAMTSGMEDLKRRLEIILSPPQAAIDESQQRRVEAEAQALTVERREKVSLASGQLVSAALSLAGELFGSERSNQPSAEVVDKWVGKLSQCVDRDEAGRPSLKISLPNDHALRDLATTLAKLLQ</sequence>
<keyword evidence="2" id="KW-0479">Metal-binding</keyword>
<organism evidence="7 8">
    <name type="scientific">Aureliella helgolandensis</name>
    <dbReference type="NCBI Taxonomy" id="2527968"/>
    <lineage>
        <taxon>Bacteria</taxon>
        <taxon>Pseudomonadati</taxon>
        <taxon>Planctomycetota</taxon>
        <taxon>Planctomycetia</taxon>
        <taxon>Pirellulales</taxon>
        <taxon>Pirellulaceae</taxon>
        <taxon>Aureliella</taxon>
    </lineage>
</organism>
<gene>
    <name evidence="7" type="primary">rapA_3</name>
    <name evidence="7" type="ORF">Q31a_64530</name>
</gene>
<evidence type="ECO:0000259" key="5">
    <source>
        <dbReference type="PROSITE" id="PS51192"/>
    </source>
</evidence>
<dbReference type="GO" id="GO:0008270">
    <property type="term" value="F:zinc ion binding"/>
    <property type="evidence" value="ECO:0007669"/>
    <property type="project" value="UniProtKB-KW"/>
</dbReference>